<dbReference type="EMBL" id="AODL01000009">
    <property type="protein sequence ID" value="EUJ44906.1"/>
    <property type="molecule type" value="Genomic_DNA"/>
</dbReference>
<feature type="transmembrane region" description="Helical" evidence="1">
    <location>
        <begin position="54"/>
        <end position="72"/>
    </location>
</feature>
<proteinExistence type="predicted"/>
<accession>W7DBN6</accession>
<keyword evidence="1" id="KW-0812">Transmembrane</keyword>
<comment type="caution">
    <text evidence="2">The sequence shown here is derived from an EMBL/GenBank/DDBJ whole genome shotgun (WGS) entry which is preliminary data.</text>
</comment>
<keyword evidence="1" id="KW-0472">Membrane</keyword>
<evidence type="ECO:0000256" key="1">
    <source>
        <dbReference type="SAM" id="Phobius"/>
    </source>
</evidence>
<organism evidence="2 3">
    <name type="scientific">Listeria riparia FSL S10-1204</name>
    <dbReference type="NCBI Taxonomy" id="1265816"/>
    <lineage>
        <taxon>Bacteria</taxon>
        <taxon>Bacillati</taxon>
        <taxon>Bacillota</taxon>
        <taxon>Bacilli</taxon>
        <taxon>Bacillales</taxon>
        <taxon>Listeriaceae</taxon>
        <taxon>Listeria</taxon>
    </lineage>
</organism>
<protein>
    <submittedName>
        <fullName evidence="2">Uncharacterized protein</fullName>
    </submittedName>
</protein>
<name>W7DBN6_9LIST</name>
<evidence type="ECO:0000313" key="3">
    <source>
        <dbReference type="Proteomes" id="UP000019248"/>
    </source>
</evidence>
<dbReference type="AlphaFoldDB" id="W7DBN6"/>
<dbReference type="Proteomes" id="UP000019248">
    <property type="component" value="Unassembled WGS sequence"/>
</dbReference>
<sequence>MMGGNKNMTEKNIRMVSYALLLLSLFVGNFYKVQADIDGFVKVEGVKGYTTADGIGFLLLLFPLLLLALPLYQGRIKQVERVRIGYLIGNIGTLICLLLFMRHYSGSLDEEWVSISFRLGLSGWLYLMLSAGNLIWEWRHYRKRQQSIQER</sequence>
<evidence type="ECO:0000313" key="2">
    <source>
        <dbReference type="EMBL" id="EUJ44906.1"/>
    </source>
</evidence>
<dbReference type="PATRIC" id="fig|1265816.5.peg.1723"/>
<reference evidence="2 3" key="1">
    <citation type="journal article" date="2014" name="Int. J. Syst. Evol. Microbiol.">
        <title>Listeria floridensis sp. nov., Listeria aquatica sp. nov., Listeria cornellensis sp. nov., Listeria riparia sp. nov. and Listeria grandensis sp. nov., from agricultural and natural environments.</title>
        <authorList>
            <person name="den Bakker H.C."/>
            <person name="Warchocki S."/>
            <person name="Wright E.M."/>
            <person name="Allred A.F."/>
            <person name="Ahlstrom C."/>
            <person name="Manuel C.S."/>
            <person name="Stasiewicz M.J."/>
            <person name="Burrell A."/>
            <person name="Roof S."/>
            <person name="Strawn L."/>
            <person name="Fortes E.D."/>
            <person name="Nightingale K.K."/>
            <person name="Kephart D."/>
            <person name="Wiedmann M."/>
        </authorList>
    </citation>
    <scope>NUCLEOTIDE SEQUENCE [LARGE SCALE GENOMIC DNA]</scope>
    <source>
        <strain evidence="2 3">FSL S10-1204</strain>
    </source>
</reference>
<feature type="transmembrane region" description="Helical" evidence="1">
    <location>
        <begin position="115"/>
        <end position="136"/>
    </location>
</feature>
<keyword evidence="3" id="KW-1185">Reference proteome</keyword>
<feature type="transmembrane region" description="Helical" evidence="1">
    <location>
        <begin position="84"/>
        <end position="103"/>
    </location>
</feature>
<keyword evidence="1" id="KW-1133">Transmembrane helix</keyword>
<gene>
    <name evidence="2" type="ORF">PRIP_08717</name>
</gene>